<evidence type="ECO:0000259" key="2">
    <source>
        <dbReference type="Pfam" id="PF07670"/>
    </source>
</evidence>
<feature type="transmembrane region" description="Helical" evidence="1">
    <location>
        <begin position="77"/>
        <end position="100"/>
    </location>
</feature>
<dbReference type="RefSeq" id="WP_113035024.1">
    <property type="nucleotide sequence ID" value="NZ_QMFB01000026.1"/>
</dbReference>
<name>A0A329M353_9BACL</name>
<feature type="transmembrane region" description="Helical" evidence="1">
    <location>
        <begin position="256"/>
        <end position="278"/>
    </location>
</feature>
<dbReference type="Proteomes" id="UP000250369">
    <property type="component" value="Unassembled WGS sequence"/>
</dbReference>
<keyword evidence="1" id="KW-0472">Membrane</keyword>
<dbReference type="OrthoDB" id="1645614at2"/>
<organism evidence="3 4">
    <name type="scientific">Paenibacillus contaminans</name>
    <dbReference type="NCBI Taxonomy" id="450362"/>
    <lineage>
        <taxon>Bacteria</taxon>
        <taxon>Bacillati</taxon>
        <taxon>Bacillota</taxon>
        <taxon>Bacilli</taxon>
        <taxon>Bacillales</taxon>
        <taxon>Paenibacillaceae</taxon>
        <taxon>Paenibacillus</taxon>
    </lineage>
</organism>
<feature type="transmembrane region" description="Helical" evidence="1">
    <location>
        <begin position="120"/>
        <end position="141"/>
    </location>
</feature>
<feature type="domain" description="Nucleoside transporter/FeoB GTPase Gate" evidence="2">
    <location>
        <begin position="43"/>
        <end position="112"/>
    </location>
</feature>
<feature type="transmembrane region" description="Helical" evidence="1">
    <location>
        <begin position="44"/>
        <end position="70"/>
    </location>
</feature>
<protein>
    <submittedName>
        <fullName evidence="3">Sporulation integral membrane protein YlbJ</fullName>
    </submittedName>
</protein>
<keyword evidence="4" id="KW-1185">Reference proteome</keyword>
<dbReference type="AlphaFoldDB" id="A0A329M353"/>
<keyword evidence="1" id="KW-0812">Transmembrane</keyword>
<feature type="transmembrane region" description="Helical" evidence="1">
    <location>
        <begin position="389"/>
        <end position="411"/>
    </location>
</feature>
<feature type="transmembrane region" description="Helical" evidence="1">
    <location>
        <begin position="148"/>
        <end position="167"/>
    </location>
</feature>
<gene>
    <name evidence="3" type="primary">ylbJ</name>
    <name evidence="3" type="ORF">DQG23_31625</name>
</gene>
<dbReference type="InterPro" id="IPR011642">
    <property type="entry name" value="Gate_dom"/>
</dbReference>
<proteinExistence type="predicted"/>
<feature type="transmembrane region" description="Helical" evidence="1">
    <location>
        <begin position="225"/>
        <end position="244"/>
    </location>
</feature>
<evidence type="ECO:0000313" key="4">
    <source>
        <dbReference type="Proteomes" id="UP000250369"/>
    </source>
</evidence>
<feature type="transmembrane region" description="Helical" evidence="1">
    <location>
        <begin position="290"/>
        <end position="316"/>
    </location>
</feature>
<reference evidence="3 4" key="1">
    <citation type="journal article" date="2009" name="Int. J. Syst. Evol. Microbiol.">
        <title>Paenibacillus contaminans sp. nov., isolated from a contaminated laboratory plate.</title>
        <authorList>
            <person name="Chou J.H."/>
            <person name="Lee J.H."/>
            <person name="Lin M.C."/>
            <person name="Chang P.S."/>
            <person name="Arun A.B."/>
            <person name="Young C.C."/>
            <person name="Chen W.M."/>
        </authorList>
    </citation>
    <scope>NUCLEOTIDE SEQUENCE [LARGE SCALE GENOMIC DNA]</scope>
    <source>
        <strain evidence="3 4">CKOBP-6</strain>
    </source>
</reference>
<dbReference type="EMBL" id="QMFB01000026">
    <property type="protein sequence ID" value="RAV14441.1"/>
    <property type="molecule type" value="Genomic_DNA"/>
</dbReference>
<evidence type="ECO:0000256" key="1">
    <source>
        <dbReference type="SAM" id="Phobius"/>
    </source>
</evidence>
<dbReference type="Pfam" id="PF07670">
    <property type="entry name" value="Gate"/>
    <property type="match status" value="1"/>
</dbReference>
<feature type="transmembrane region" description="Helical" evidence="1">
    <location>
        <begin position="337"/>
        <end position="355"/>
    </location>
</feature>
<accession>A0A329M353</accession>
<keyword evidence="1" id="KW-1133">Transmembrane helix</keyword>
<sequence length="424" mass="45389">MMRLKPFHILALALLAIGLFMIVYPAEGTAAAMRGIVIWWDVLFPALFPFLVIAEMMLGLGLVHFIGMLLDPLMRPLFRVPGIGGFVMAMGFASGYPVAARLTSQLWDQKLVNREEGERLVAFATTSDPIFMIGAVSVGFFHDVRLAVVLASAHYGSAVLLGLLMRFHGRDKKAGYEAAARSAIVGRKRSKTSPSLLKRALHAMHEARLRDGRALGTMLNQAVKIAIQLIMVIGGLVVFFSVVLEAMRITHLMEYVSIAIGSLLGLFGLPQPLAAAIINGMFEVTLGAKAAGAGGAAIPLAYKAAVCAFVLSWAGLSVHAQIVSLLYRTPFRYTPFALARVLHGFLSAGAVLLLWDWLKPAQAPDLTAFAPFAKTASPSLLGWGASLPASLLLLAAICAGLLALAIGVATFKRIRSLIGKHFFS</sequence>
<dbReference type="InterPro" id="IPR014226">
    <property type="entry name" value="Spore_IM_YlbJ"/>
</dbReference>
<comment type="caution">
    <text evidence="3">The sequence shown here is derived from an EMBL/GenBank/DDBJ whole genome shotgun (WGS) entry which is preliminary data.</text>
</comment>
<dbReference type="NCBIfam" id="TIGR02871">
    <property type="entry name" value="spore_ylbJ"/>
    <property type="match status" value="1"/>
</dbReference>
<evidence type="ECO:0000313" key="3">
    <source>
        <dbReference type="EMBL" id="RAV14441.1"/>
    </source>
</evidence>